<evidence type="ECO:0000259" key="2">
    <source>
        <dbReference type="Pfam" id="PF13579"/>
    </source>
</evidence>
<evidence type="ECO:0000313" key="3">
    <source>
        <dbReference type="EMBL" id="ABA05640.1"/>
    </source>
</evidence>
<feature type="transmembrane region" description="Helical" evidence="1">
    <location>
        <begin position="92"/>
        <end position="111"/>
    </location>
</feature>
<accession>Q3SQ01</accession>
<dbReference type="RefSeq" id="WP_011315601.1">
    <property type="nucleotide sequence ID" value="NC_007406.1"/>
</dbReference>
<name>Q3SQ01_NITWN</name>
<sequence>MTAFLVTQHFRPDETSTSVFLTAIAEELAKDDDVVVISGTRGSARAGNPAVLEIPSWSPPKTALIRRALAMLWFCIGVLAALTWRARRDTPVFVVTTPFMLPYFATLAAWLRGAPATLILYDLYPESLIAANLIAKESWTARLILRLNEWMFHILKAVVVIGRDMENHLSRYKGATPDKICFIPHWSTLAPGLRPVDPDNRFRPAGTDKLVVGLSGNLGFTHDPNTVFAAARALADQPDVHFLLSGWGVGWHRLVDAQRAAALPNVTLVERVAETDLENFLTAADVWIIPYRRGMSGISSPSRLYNLLATGRPVIALSESDAEYGLMLSEHRAGWVVEPENAAELAQTIREAARNPEDVAVRSRNAAQLLQDRFTRDSAGDAYRRLANRLRKARKTPAP</sequence>
<keyword evidence="4" id="KW-1185">Reference proteome</keyword>
<dbReference type="OrthoDB" id="185319at2"/>
<evidence type="ECO:0000256" key="1">
    <source>
        <dbReference type="SAM" id="Phobius"/>
    </source>
</evidence>
<protein>
    <submittedName>
        <fullName evidence="3">Glycosyl transferase, group 1</fullName>
    </submittedName>
</protein>
<feature type="transmembrane region" description="Helical" evidence="1">
    <location>
        <begin position="68"/>
        <end position="86"/>
    </location>
</feature>
<dbReference type="PANTHER" id="PTHR12526">
    <property type="entry name" value="GLYCOSYLTRANSFERASE"/>
    <property type="match status" value="1"/>
</dbReference>
<dbReference type="AlphaFoldDB" id="Q3SQ01"/>
<reference evidence="3 4" key="1">
    <citation type="journal article" date="2006" name="Appl. Environ. Microbiol.">
        <title>Genome sequence of the chemolithoautotrophic nitrite-oxidizing bacterium Nitrobacter winogradskyi Nb-255.</title>
        <authorList>
            <person name="Starkenburg S.R."/>
            <person name="Chain P.S."/>
            <person name="Sayavedra-Soto L.A."/>
            <person name="Hauser L."/>
            <person name="Land M.L."/>
            <person name="Larimer F.W."/>
            <person name="Malfatti S.A."/>
            <person name="Klotz M.G."/>
            <person name="Bottomley P.J."/>
            <person name="Arp D.J."/>
            <person name="Hickey W.J."/>
        </authorList>
    </citation>
    <scope>NUCLEOTIDE SEQUENCE [LARGE SCALE GENOMIC DNA]</scope>
    <source>
        <strain evidence="4">ATCC 25391 / DSM 10237 / CIP 104748 / NCIMB 11846 / Nb-255</strain>
    </source>
</reference>
<dbReference type="Proteomes" id="UP000002531">
    <property type="component" value="Chromosome"/>
</dbReference>
<proteinExistence type="predicted"/>
<dbReference type="InterPro" id="IPR028098">
    <property type="entry name" value="Glyco_trans_4-like_N"/>
</dbReference>
<dbReference type="PANTHER" id="PTHR12526:SF638">
    <property type="entry name" value="SPORE COAT PROTEIN SA"/>
    <property type="match status" value="1"/>
</dbReference>
<dbReference type="Gene3D" id="3.40.50.2000">
    <property type="entry name" value="Glycogen Phosphorylase B"/>
    <property type="match status" value="2"/>
</dbReference>
<dbReference type="KEGG" id="nwi:Nwi_2386"/>
<dbReference type="eggNOG" id="COG0438">
    <property type="taxonomic scope" value="Bacteria"/>
</dbReference>
<evidence type="ECO:0000313" key="4">
    <source>
        <dbReference type="Proteomes" id="UP000002531"/>
    </source>
</evidence>
<dbReference type="STRING" id="323098.Nwi_2386"/>
<feature type="domain" description="Glycosyltransferase subfamily 4-like N-terminal" evidence="2">
    <location>
        <begin position="20"/>
        <end position="185"/>
    </location>
</feature>
<keyword evidence="1" id="KW-0472">Membrane</keyword>
<keyword evidence="3" id="KW-0808">Transferase</keyword>
<dbReference type="Pfam" id="PF13692">
    <property type="entry name" value="Glyco_trans_1_4"/>
    <property type="match status" value="1"/>
</dbReference>
<dbReference type="CAZy" id="GT4">
    <property type="family name" value="Glycosyltransferase Family 4"/>
</dbReference>
<organism evidence="3 4">
    <name type="scientific">Nitrobacter winogradskyi (strain ATCC 25391 / DSM 10237 / CIP 104748 / NCIMB 11846 / Nb-255)</name>
    <dbReference type="NCBI Taxonomy" id="323098"/>
    <lineage>
        <taxon>Bacteria</taxon>
        <taxon>Pseudomonadati</taxon>
        <taxon>Pseudomonadota</taxon>
        <taxon>Alphaproteobacteria</taxon>
        <taxon>Hyphomicrobiales</taxon>
        <taxon>Nitrobacteraceae</taxon>
        <taxon>Nitrobacter</taxon>
    </lineage>
</organism>
<dbReference type="CDD" id="cd03794">
    <property type="entry name" value="GT4_WbuB-like"/>
    <property type="match status" value="1"/>
</dbReference>
<dbReference type="HOGENOM" id="CLU_009583_11_0_5"/>
<dbReference type="Pfam" id="PF13579">
    <property type="entry name" value="Glyco_trans_4_4"/>
    <property type="match status" value="1"/>
</dbReference>
<dbReference type="EMBL" id="CP000115">
    <property type="protein sequence ID" value="ABA05640.1"/>
    <property type="molecule type" value="Genomic_DNA"/>
</dbReference>
<keyword evidence="1" id="KW-0812">Transmembrane</keyword>
<gene>
    <name evidence="3" type="ordered locus">Nwi_2386</name>
</gene>
<keyword evidence="1" id="KW-1133">Transmembrane helix</keyword>
<dbReference type="SUPFAM" id="SSF53756">
    <property type="entry name" value="UDP-Glycosyltransferase/glycogen phosphorylase"/>
    <property type="match status" value="1"/>
</dbReference>
<dbReference type="GO" id="GO:0016757">
    <property type="term" value="F:glycosyltransferase activity"/>
    <property type="evidence" value="ECO:0007669"/>
    <property type="project" value="TreeGrafter"/>
</dbReference>